<dbReference type="InterPro" id="IPR050111">
    <property type="entry name" value="C-type_lectin/snaclec_domain"/>
</dbReference>
<evidence type="ECO:0000256" key="1">
    <source>
        <dbReference type="SAM" id="SignalP"/>
    </source>
</evidence>
<comment type="caution">
    <text evidence="3">The sequence shown here is derived from an EMBL/GenBank/DDBJ whole genome shotgun (WGS) entry which is preliminary data.</text>
</comment>
<accession>A0AAD9VVR9</accession>
<dbReference type="InterPro" id="IPR001304">
    <property type="entry name" value="C-type_lectin-like"/>
</dbReference>
<dbReference type="Gene3D" id="3.10.100.10">
    <property type="entry name" value="Mannose-Binding Protein A, subunit A"/>
    <property type="match status" value="1"/>
</dbReference>
<evidence type="ECO:0000259" key="2">
    <source>
        <dbReference type="PROSITE" id="PS50041"/>
    </source>
</evidence>
<reference evidence="3" key="1">
    <citation type="submission" date="2021-08" db="EMBL/GenBank/DDBJ databases">
        <authorList>
            <person name="Misof B."/>
            <person name="Oliver O."/>
            <person name="Podsiadlowski L."/>
            <person name="Donath A."/>
            <person name="Peters R."/>
            <person name="Mayer C."/>
            <person name="Rust J."/>
            <person name="Gunkel S."/>
            <person name="Lesny P."/>
            <person name="Martin S."/>
            <person name="Oeyen J.P."/>
            <person name="Petersen M."/>
            <person name="Panagiotis P."/>
            <person name="Wilbrandt J."/>
            <person name="Tanja T."/>
        </authorList>
    </citation>
    <scope>NUCLEOTIDE SEQUENCE</scope>
    <source>
        <strain evidence="3">GBR_01_08_01A</strain>
        <tissue evidence="3">Thorax + abdomen</tissue>
    </source>
</reference>
<evidence type="ECO:0000313" key="3">
    <source>
        <dbReference type="EMBL" id="KAK2587942.1"/>
    </source>
</evidence>
<dbReference type="CDD" id="cd00037">
    <property type="entry name" value="CLECT"/>
    <property type="match status" value="1"/>
</dbReference>
<dbReference type="Pfam" id="PF00059">
    <property type="entry name" value="Lectin_C"/>
    <property type="match status" value="1"/>
</dbReference>
<dbReference type="SMART" id="SM00034">
    <property type="entry name" value="CLECT"/>
    <property type="match status" value="1"/>
</dbReference>
<dbReference type="PANTHER" id="PTHR22803">
    <property type="entry name" value="MANNOSE, PHOSPHOLIPASE, LECTIN RECEPTOR RELATED"/>
    <property type="match status" value="1"/>
</dbReference>
<proteinExistence type="predicted"/>
<feature type="domain" description="C-type lectin" evidence="2">
    <location>
        <begin position="92"/>
        <end position="215"/>
    </location>
</feature>
<sequence>MLKFLLIAFCIIHAARSNMREPTFRDFEIPLPFNMENNSGSSNCSFSGQRNPPPSLPDVQSFLPSSFVLKCNFVAKKLARDDYHHVPGIGFYKFHTRATTWNEARKICNEEGGHLAIINSAAEMRVLVDLLLHASPIKGAVNQIQAFVGVHDLYAEGDWVSIHGDSLAKTGYSEWTDMWGGQPDNGGGIQNCGTLVEDGKLDDVSCQAIYAFFCEIPL</sequence>
<protein>
    <recommendedName>
        <fullName evidence="2">C-type lectin domain-containing protein</fullName>
    </recommendedName>
</protein>
<dbReference type="AlphaFoldDB" id="A0AAD9VVR9"/>
<dbReference type="InterPro" id="IPR016186">
    <property type="entry name" value="C-type_lectin-like/link_sf"/>
</dbReference>
<dbReference type="EMBL" id="JAIFRP010000006">
    <property type="protein sequence ID" value="KAK2587942.1"/>
    <property type="molecule type" value="Genomic_DNA"/>
</dbReference>
<reference evidence="3" key="2">
    <citation type="journal article" date="2023" name="Commun. Biol.">
        <title>Intrasexual cuticular hydrocarbon dimorphism in a wasp sheds light on hydrocarbon biosynthesis genes in Hymenoptera.</title>
        <authorList>
            <person name="Moris V.C."/>
            <person name="Podsiadlowski L."/>
            <person name="Martin S."/>
            <person name="Oeyen J.P."/>
            <person name="Donath A."/>
            <person name="Petersen M."/>
            <person name="Wilbrandt J."/>
            <person name="Misof B."/>
            <person name="Liedtke D."/>
            <person name="Thamm M."/>
            <person name="Scheiner R."/>
            <person name="Schmitt T."/>
            <person name="Niehuis O."/>
        </authorList>
    </citation>
    <scope>NUCLEOTIDE SEQUENCE</scope>
    <source>
        <strain evidence="3">GBR_01_08_01A</strain>
    </source>
</reference>
<keyword evidence="1" id="KW-0732">Signal</keyword>
<gene>
    <name evidence="3" type="ORF">KPH14_004029</name>
</gene>
<evidence type="ECO:0000313" key="4">
    <source>
        <dbReference type="Proteomes" id="UP001258017"/>
    </source>
</evidence>
<feature type="signal peptide" evidence="1">
    <location>
        <begin position="1"/>
        <end position="17"/>
    </location>
</feature>
<keyword evidence="4" id="KW-1185">Reference proteome</keyword>
<dbReference type="SUPFAM" id="SSF56436">
    <property type="entry name" value="C-type lectin-like"/>
    <property type="match status" value="1"/>
</dbReference>
<organism evidence="3 4">
    <name type="scientific">Odynerus spinipes</name>
    <dbReference type="NCBI Taxonomy" id="1348599"/>
    <lineage>
        <taxon>Eukaryota</taxon>
        <taxon>Metazoa</taxon>
        <taxon>Ecdysozoa</taxon>
        <taxon>Arthropoda</taxon>
        <taxon>Hexapoda</taxon>
        <taxon>Insecta</taxon>
        <taxon>Pterygota</taxon>
        <taxon>Neoptera</taxon>
        <taxon>Endopterygota</taxon>
        <taxon>Hymenoptera</taxon>
        <taxon>Apocrita</taxon>
        <taxon>Aculeata</taxon>
        <taxon>Vespoidea</taxon>
        <taxon>Vespidae</taxon>
        <taxon>Eumeninae</taxon>
        <taxon>Odynerus</taxon>
    </lineage>
</organism>
<feature type="chain" id="PRO_5041947127" description="C-type lectin domain-containing protein" evidence="1">
    <location>
        <begin position="18"/>
        <end position="218"/>
    </location>
</feature>
<name>A0AAD9VVR9_9HYME</name>
<dbReference type="PROSITE" id="PS50041">
    <property type="entry name" value="C_TYPE_LECTIN_2"/>
    <property type="match status" value="1"/>
</dbReference>
<dbReference type="Proteomes" id="UP001258017">
    <property type="component" value="Unassembled WGS sequence"/>
</dbReference>
<dbReference type="InterPro" id="IPR016187">
    <property type="entry name" value="CTDL_fold"/>
</dbReference>